<evidence type="ECO:0000313" key="2">
    <source>
        <dbReference type="Proteomes" id="UP000789901"/>
    </source>
</evidence>
<protein>
    <submittedName>
        <fullName evidence="1">3317_t:CDS:1</fullName>
    </submittedName>
</protein>
<comment type="caution">
    <text evidence="1">The sequence shown here is derived from an EMBL/GenBank/DDBJ whole genome shotgun (WGS) entry which is preliminary data.</text>
</comment>
<reference evidence="1 2" key="1">
    <citation type="submission" date="2021-06" db="EMBL/GenBank/DDBJ databases">
        <authorList>
            <person name="Kallberg Y."/>
            <person name="Tangrot J."/>
            <person name="Rosling A."/>
        </authorList>
    </citation>
    <scope>NUCLEOTIDE SEQUENCE [LARGE SCALE GENOMIC DNA]</scope>
    <source>
        <strain evidence="1 2">120-4 pot B 10/14</strain>
    </source>
</reference>
<gene>
    <name evidence="1" type="ORF">GMARGA_LOCUS19564</name>
</gene>
<dbReference type="EMBL" id="CAJVQB010016419">
    <property type="protein sequence ID" value="CAG8779803.1"/>
    <property type="molecule type" value="Genomic_DNA"/>
</dbReference>
<organism evidence="1 2">
    <name type="scientific">Gigaspora margarita</name>
    <dbReference type="NCBI Taxonomy" id="4874"/>
    <lineage>
        <taxon>Eukaryota</taxon>
        <taxon>Fungi</taxon>
        <taxon>Fungi incertae sedis</taxon>
        <taxon>Mucoromycota</taxon>
        <taxon>Glomeromycotina</taxon>
        <taxon>Glomeromycetes</taxon>
        <taxon>Diversisporales</taxon>
        <taxon>Gigasporaceae</taxon>
        <taxon>Gigaspora</taxon>
    </lineage>
</organism>
<sequence length="226" mass="27157">MKDKKRASPLYVYFLVGDHVLPVPNDKALNIALSKETWFAKFINQEETKELSLTSEHKFDQDISISQDDTIYIYVLAKKEYEYPIFFRGLLDYFIKNKELRYDQYLKNEISKSIFDKLMDYYLIDIKKEHLKMVANTLQRFIDLISIEVKKQYRMCEFEIQFGFKSTLHYEYFDPNKATFTNFEEKGTEYNIISNSELYKIVKCMIKKKFNNCVVNRFFNSNNSSY</sequence>
<dbReference type="Proteomes" id="UP000789901">
    <property type="component" value="Unassembled WGS sequence"/>
</dbReference>
<name>A0ABN7VLD7_GIGMA</name>
<evidence type="ECO:0000313" key="1">
    <source>
        <dbReference type="EMBL" id="CAG8779803.1"/>
    </source>
</evidence>
<keyword evidence="2" id="KW-1185">Reference proteome</keyword>
<proteinExistence type="predicted"/>
<accession>A0ABN7VLD7</accession>